<feature type="compositionally biased region" description="Basic residues" evidence="1">
    <location>
        <begin position="126"/>
        <end position="135"/>
    </location>
</feature>
<sequence length="135" mass="15278">MNICSNYFVRNCYRQLLILNLPYSHIINSRLYYIRPYIYVSHVGRESEKTKGMKMGFGGIRLCLSLLLAFAVVSSAFRNTINPFSVSDNDEMVMTMEGRSLMARLDDYGDTTANRGHDPPSTSKAKPGKLRGRKG</sequence>
<dbReference type="PANTHER" id="PTHR37177:SF4">
    <property type="entry name" value="PROTEIN PSY1"/>
    <property type="match status" value="1"/>
</dbReference>
<dbReference type="InterPro" id="IPR034430">
    <property type="entry name" value="PSY"/>
</dbReference>
<feature type="region of interest" description="Disordered" evidence="1">
    <location>
        <begin position="108"/>
        <end position="135"/>
    </location>
</feature>
<keyword evidence="4" id="KW-1185">Reference proteome</keyword>
<proteinExistence type="predicted"/>
<dbReference type="PANTHER" id="PTHR37177">
    <property type="entry name" value="PROTEIN PSY1"/>
    <property type="match status" value="1"/>
</dbReference>
<reference evidence="3 4" key="1">
    <citation type="journal article" date="2018" name="Nat. Genet.">
        <title>The Rosa genome provides new insights in the design of modern roses.</title>
        <authorList>
            <person name="Bendahmane M."/>
        </authorList>
    </citation>
    <scope>NUCLEOTIDE SEQUENCE [LARGE SCALE GENOMIC DNA]</scope>
    <source>
        <strain evidence="4">cv. Old Blush</strain>
    </source>
</reference>
<dbReference type="Proteomes" id="UP000238479">
    <property type="component" value="Chromosome 5"/>
</dbReference>
<dbReference type="Gramene" id="PRQ34538">
    <property type="protein sequence ID" value="PRQ34538"/>
    <property type="gene ID" value="RchiOBHm_Chr5g0070101"/>
</dbReference>
<gene>
    <name evidence="3" type="ORF">RchiOBHm_Chr5g0070101</name>
</gene>
<evidence type="ECO:0008006" key="5">
    <source>
        <dbReference type="Google" id="ProtNLM"/>
    </source>
</evidence>
<name>A0A2P6QK31_ROSCH</name>
<organism evidence="3 4">
    <name type="scientific">Rosa chinensis</name>
    <name type="common">China rose</name>
    <dbReference type="NCBI Taxonomy" id="74649"/>
    <lineage>
        <taxon>Eukaryota</taxon>
        <taxon>Viridiplantae</taxon>
        <taxon>Streptophyta</taxon>
        <taxon>Embryophyta</taxon>
        <taxon>Tracheophyta</taxon>
        <taxon>Spermatophyta</taxon>
        <taxon>Magnoliopsida</taxon>
        <taxon>eudicotyledons</taxon>
        <taxon>Gunneridae</taxon>
        <taxon>Pentapetalae</taxon>
        <taxon>rosids</taxon>
        <taxon>fabids</taxon>
        <taxon>Rosales</taxon>
        <taxon>Rosaceae</taxon>
        <taxon>Rosoideae</taxon>
        <taxon>Rosoideae incertae sedis</taxon>
        <taxon>Rosa</taxon>
    </lineage>
</organism>
<evidence type="ECO:0000256" key="2">
    <source>
        <dbReference type="SAM" id="Phobius"/>
    </source>
</evidence>
<comment type="caution">
    <text evidence="3">The sequence shown here is derived from an EMBL/GenBank/DDBJ whole genome shotgun (WGS) entry which is preliminary data.</text>
</comment>
<evidence type="ECO:0000313" key="4">
    <source>
        <dbReference type="Proteomes" id="UP000238479"/>
    </source>
</evidence>
<keyword evidence="2" id="KW-1133">Transmembrane helix</keyword>
<evidence type="ECO:0000313" key="3">
    <source>
        <dbReference type="EMBL" id="PRQ34538.1"/>
    </source>
</evidence>
<keyword evidence="2" id="KW-0472">Membrane</keyword>
<dbReference type="EMBL" id="PDCK01000043">
    <property type="protein sequence ID" value="PRQ34538.1"/>
    <property type="molecule type" value="Genomic_DNA"/>
</dbReference>
<dbReference type="AlphaFoldDB" id="A0A2P6QK31"/>
<accession>A0A2P6QK31</accession>
<evidence type="ECO:0000256" key="1">
    <source>
        <dbReference type="SAM" id="MobiDB-lite"/>
    </source>
</evidence>
<keyword evidence="2" id="KW-0812">Transmembrane</keyword>
<dbReference type="STRING" id="74649.A0A2P6QK31"/>
<feature type="transmembrane region" description="Helical" evidence="2">
    <location>
        <begin position="59"/>
        <end position="77"/>
    </location>
</feature>
<protein>
    <recommendedName>
        <fullName evidence="5">Transmembrane protein</fullName>
    </recommendedName>
</protein>